<proteinExistence type="predicted"/>
<evidence type="ECO:0000256" key="1">
    <source>
        <dbReference type="SAM" id="Phobius"/>
    </source>
</evidence>
<feature type="signal peptide" evidence="2">
    <location>
        <begin position="1"/>
        <end position="15"/>
    </location>
</feature>
<name>A0AA36DAB5_9BILA</name>
<accession>A0AA36DAB5</accession>
<comment type="caution">
    <text evidence="3">The sequence shown here is derived from an EMBL/GenBank/DDBJ whole genome shotgun (WGS) entry which is preliminary data.</text>
</comment>
<protein>
    <recommendedName>
        <fullName evidence="5">Envelope protein</fullName>
    </recommendedName>
</protein>
<evidence type="ECO:0000313" key="4">
    <source>
        <dbReference type="Proteomes" id="UP001177023"/>
    </source>
</evidence>
<evidence type="ECO:0008006" key="5">
    <source>
        <dbReference type="Google" id="ProtNLM"/>
    </source>
</evidence>
<dbReference type="AlphaFoldDB" id="A0AA36DAB5"/>
<keyword evidence="1" id="KW-1133">Transmembrane helix</keyword>
<keyword evidence="1" id="KW-0812">Transmembrane</keyword>
<feature type="transmembrane region" description="Helical" evidence="1">
    <location>
        <begin position="471"/>
        <end position="493"/>
    </location>
</feature>
<dbReference type="Proteomes" id="UP001177023">
    <property type="component" value="Unassembled WGS sequence"/>
</dbReference>
<organism evidence="3 4">
    <name type="scientific">Mesorhabditis spiculigera</name>
    <dbReference type="NCBI Taxonomy" id="96644"/>
    <lineage>
        <taxon>Eukaryota</taxon>
        <taxon>Metazoa</taxon>
        <taxon>Ecdysozoa</taxon>
        <taxon>Nematoda</taxon>
        <taxon>Chromadorea</taxon>
        <taxon>Rhabditida</taxon>
        <taxon>Rhabditina</taxon>
        <taxon>Rhabditomorpha</taxon>
        <taxon>Rhabditoidea</taxon>
        <taxon>Rhabditidae</taxon>
        <taxon>Mesorhabditinae</taxon>
        <taxon>Mesorhabditis</taxon>
    </lineage>
</organism>
<reference evidence="3" key="1">
    <citation type="submission" date="2023-06" db="EMBL/GenBank/DDBJ databases">
        <authorList>
            <person name="Delattre M."/>
        </authorList>
    </citation>
    <scope>NUCLEOTIDE SEQUENCE</scope>
    <source>
        <strain evidence="3">AF72</strain>
    </source>
</reference>
<dbReference type="EMBL" id="CATQJA010002665">
    <property type="protein sequence ID" value="CAJ0583632.1"/>
    <property type="molecule type" value="Genomic_DNA"/>
</dbReference>
<feature type="chain" id="PRO_5041332696" description="Envelope protein" evidence="2">
    <location>
        <begin position="16"/>
        <end position="507"/>
    </location>
</feature>
<keyword evidence="4" id="KW-1185">Reference proteome</keyword>
<sequence>MRLLILFLAIPSAMGLLEQLAMFKKWDILTHTAGEALFTQPASQKCFGYGLNFDSDHDSSSTITYKGIQGSNITASVLASLKNYCERIAPHYVKGYEELPMILKDLDDINVGDDHLVLKIPVKSESELDDYDYELTKETATRVIDLRNVFTDLDNGHYENLLTTPTLQDIITNFIANHVSDVAVKHVPLEYALAKVATVRPAKCDAKKKSISVLICFPMLDFFQDGHVVEVVHRGQFIEVENETIYAQVGLPSHVFVPSSLTSPILPIDVAQCTRPSRSDFICPTTALLPKNECLPPSLKNCPVILADSRMPPKVRVFGDGYVVKSFHTQIEQQCDGNTTSMEYTFPINLWFRPLNHCFFMIGEAIEFLSLPGSDSFETILENLMEFRLSSEVLDGYFYERLPGVQETDSHFENVWRHQRKALFVSDVIGNKLVVSERGHDQNLISETRTAESKLSRESPQSATQPISQNALIIMVALSLLLSIISTFIALYFSCNHPRHQKLAVHA</sequence>
<evidence type="ECO:0000256" key="2">
    <source>
        <dbReference type="SAM" id="SignalP"/>
    </source>
</evidence>
<keyword evidence="2" id="KW-0732">Signal</keyword>
<keyword evidence="1" id="KW-0472">Membrane</keyword>
<gene>
    <name evidence="3" type="ORF">MSPICULIGERA_LOCUS21704</name>
</gene>
<feature type="non-terminal residue" evidence="3">
    <location>
        <position position="507"/>
    </location>
</feature>
<evidence type="ECO:0000313" key="3">
    <source>
        <dbReference type="EMBL" id="CAJ0583632.1"/>
    </source>
</evidence>